<gene>
    <name evidence="2" type="ORF">AAFF_G00382260</name>
</gene>
<protein>
    <submittedName>
        <fullName evidence="2">Uncharacterized protein</fullName>
    </submittedName>
</protein>
<dbReference type="AlphaFoldDB" id="A0AAD7X1Q0"/>
<evidence type="ECO:0000313" key="3">
    <source>
        <dbReference type="Proteomes" id="UP001221898"/>
    </source>
</evidence>
<organism evidence="2 3">
    <name type="scientific">Aldrovandia affinis</name>
    <dbReference type="NCBI Taxonomy" id="143900"/>
    <lineage>
        <taxon>Eukaryota</taxon>
        <taxon>Metazoa</taxon>
        <taxon>Chordata</taxon>
        <taxon>Craniata</taxon>
        <taxon>Vertebrata</taxon>
        <taxon>Euteleostomi</taxon>
        <taxon>Actinopterygii</taxon>
        <taxon>Neopterygii</taxon>
        <taxon>Teleostei</taxon>
        <taxon>Notacanthiformes</taxon>
        <taxon>Halosauridae</taxon>
        <taxon>Aldrovandia</taxon>
    </lineage>
</organism>
<keyword evidence="3" id="KW-1185">Reference proteome</keyword>
<reference evidence="2" key="1">
    <citation type="journal article" date="2023" name="Science">
        <title>Genome structures resolve the early diversification of teleost fishes.</title>
        <authorList>
            <person name="Parey E."/>
            <person name="Louis A."/>
            <person name="Montfort J."/>
            <person name="Bouchez O."/>
            <person name="Roques C."/>
            <person name="Iampietro C."/>
            <person name="Lluch J."/>
            <person name="Castinel A."/>
            <person name="Donnadieu C."/>
            <person name="Desvignes T."/>
            <person name="Floi Bucao C."/>
            <person name="Jouanno E."/>
            <person name="Wen M."/>
            <person name="Mejri S."/>
            <person name="Dirks R."/>
            <person name="Jansen H."/>
            <person name="Henkel C."/>
            <person name="Chen W.J."/>
            <person name="Zahm M."/>
            <person name="Cabau C."/>
            <person name="Klopp C."/>
            <person name="Thompson A.W."/>
            <person name="Robinson-Rechavi M."/>
            <person name="Braasch I."/>
            <person name="Lecointre G."/>
            <person name="Bobe J."/>
            <person name="Postlethwait J.H."/>
            <person name="Berthelot C."/>
            <person name="Roest Crollius H."/>
            <person name="Guiguen Y."/>
        </authorList>
    </citation>
    <scope>NUCLEOTIDE SEQUENCE</scope>
    <source>
        <strain evidence="2">NC1722</strain>
    </source>
</reference>
<dbReference type="Proteomes" id="UP001221898">
    <property type="component" value="Unassembled WGS sequence"/>
</dbReference>
<evidence type="ECO:0000256" key="1">
    <source>
        <dbReference type="SAM" id="MobiDB-lite"/>
    </source>
</evidence>
<feature type="region of interest" description="Disordered" evidence="1">
    <location>
        <begin position="63"/>
        <end position="85"/>
    </location>
</feature>
<dbReference type="EMBL" id="JAINUG010000007">
    <property type="protein sequence ID" value="KAJ8416204.1"/>
    <property type="molecule type" value="Genomic_DNA"/>
</dbReference>
<name>A0AAD7X1Q0_9TELE</name>
<comment type="caution">
    <text evidence="2">The sequence shown here is derived from an EMBL/GenBank/DDBJ whole genome shotgun (WGS) entry which is preliminary data.</text>
</comment>
<proteinExistence type="predicted"/>
<accession>A0AAD7X1Q0</accession>
<feature type="region of interest" description="Disordered" evidence="1">
    <location>
        <begin position="1"/>
        <end position="50"/>
    </location>
</feature>
<evidence type="ECO:0000313" key="2">
    <source>
        <dbReference type="EMBL" id="KAJ8416204.1"/>
    </source>
</evidence>
<sequence length="85" mass="9542">MDYLRWLQERQRPSQAQAGSGVRQKRTYDTHCRGQDFAPGDRVVGPQGSGCARPSYVDHLVTRRLSASSTPRPSSRSGPWSPRSR</sequence>